<evidence type="ECO:0000313" key="2">
    <source>
        <dbReference type="EMBL" id="MCE3216290.1"/>
    </source>
</evidence>
<dbReference type="EMBL" id="JACEIK010012954">
    <property type="protein sequence ID" value="MCE3216290.1"/>
    <property type="molecule type" value="Genomic_DNA"/>
</dbReference>
<protein>
    <submittedName>
        <fullName evidence="2">Uncharacterized protein</fullName>
    </submittedName>
</protein>
<reference evidence="2 3" key="1">
    <citation type="journal article" date="2021" name="BMC Genomics">
        <title>Datura genome reveals duplications of psychoactive alkaloid biosynthetic genes and high mutation rate following tissue culture.</title>
        <authorList>
            <person name="Rajewski A."/>
            <person name="Carter-House D."/>
            <person name="Stajich J."/>
            <person name="Litt A."/>
        </authorList>
    </citation>
    <scope>NUCLEOTIDE SEQUENCE [LARGE SCALE GENOMIC DNA]</scope>
    <source>
        <strain evidence="2">AR-01</strain>
    </source>
</reference>
<name>A0ABS8WW49_DATST</name>
<accession>A0ABS8WW49</accession>
<keyword evidence="3" id="KW-1185">Reference proteome</keyword>
<gene>
    <name evidence="2" type="ORF">HAX54_005899</name>
</gene>
<organism evidence="2 3">
    <name type="scientific">Datura stramonium</name>
    <name type="common">Jimsonweed</name>
    <name type="synonym">Common thornapple</name>
    <dbReference type="NCBI Taxonomy" id="4076"/>
    <lineage>
        <taxon>Eukaryota</taxon>
        <taxon>Viridiplantae</taxon>
        <taxon>Streptophyta</taxon>
        <taxon>Embryophyta</taxon>
        <taxon>Tracheophyta</taxon>
        <taxon>Spermatophyta</taxon>
        <taxon>Magnoliopsida</taxon>
        <taxon>eudicotyledons</taxon>
        <taxon>Gunneridae</taxon>
        <taxon>Pentapetalae</taxon>
        <taxon>asterids</taxon>
        <taxon>lamiids</taxon>
        <taxon>Solanales</taxon>
        <taxon>Solanaceae</taxon>
        <taxon>Solanoideae</taxon>
        <taxon>Datureae</taxon>
        <taxon>Datura</taxon>
    </lineage>
</organism>
<feature type="region of interest" description="Disordered" evidence="1">
    <location>
        <begin position="1"/>
        <end position="30"/>
    </location>
</feature>
<comment type="caution">
    <text evidence="2">The sequence shown here is derived from an EMBL/GenBank/DDBJ whole genome shotgun (WGS) entry which is preliminary data.</text>
</comment>
<evidence type="ECO:0000256" key="1">
    <source>
        <dbReference type="SAM" id="MobiDB-lite"/>
    </source>
</evidence>
<proteinExistence type="predicted"/>
<dbReference type="Proteomes" id="UP000823775">
    <property type="component" value="Unassembled WGS sequence"/>
</dbReference>
<sequence>NGSATGCGGPLQRKDNHFNETVTNGRRPAVTDQDNNRWIYFGGVLRAIAGPLQ</sequence>
<feature type="non-terminal residue" evidence="2">
    <location>
        <position position="1"/>
    </location>
</feature>
<evidence type="ECO:0000313" key="3">
    <source>
        <dbReference type="Proteomes" id="UP000823775"/>
    </source>
</evidence>